<gene>
    <name evidence="4" type="primary">fliE</name>
    <name evidence="6" type="ordered locus">Clocel_1713</name>
</gene>
<evidence type="ECO:0000256" key="5">
    <source>
        <dbReference type="NCBIfam" id="TIGR00205"/>
    </source>
</evidence>
<dbReference type="NCBIfam" id="TIGR00205">
    <property type="entry name" value="fliE"/>
    <property type="match status" value="1"/>
</dbReference>
<dbReference type="AlphaFoldDB" id="D9SKG1"/>
<dbReference type="GO" id="GO:0071973">
    <property type="term" value="P:bacterial-type flagellum-dependent cell motility"/>
    <property type="evidence" value="ECO:0007669"/>
    <property type="project" value="InterPro"/>
</dbReference>
<sequence length="105" mass="11585">MNVNGIGNGLTGINDISKLISNTNTNNKSNDDTVDFLSVLEDKLGDVNSKQVDAYNVQQSFIAGDETDIHKVMISMEEAKISLDLAVQVRNKLLEAYQEISRIQL</sequence>
<accession>D9SKG1</accession>
<name>D9SKG1_CLOC7</name>
<dbReference type="PANTHER" id="PTHR34653">
    <property type="match status" value="1"/>
</dbReference>
<organism evidence="6 7">
    <name type="scientific">Clostridium cellulovorans (strain ATCC 35296 / DSM 3052 / OCM 3 / 743B)</name>
    <dbReference type="NCBI Taxonomy" id="573061"/>
    <lineage>
        <taxon>Bacteria</taxon>
        <taxon>Bacillati</taxon>
        <taxon>Bacillota</taxon>
        <taxon>Clostridia</taxon>
        <taxon>Eubacteriales</taxon>
        <taxon>Clostridiaceae</taxon>
        <taxon>Clostridium</taxon>
    </lineage>
</organism>
<reference evidence="6 7" key="1">
    <citation type="submission" date="2010-08" db="EMBL/GenBank/DDBJ databases">
        <title>Complete sequence of Clostridium cellulovorans 743B.</title>
        <authorList>
            <consortium name="US DOE Joint Genome Institute"/>
            <person name="Lucas S."/>
            <person name="Copeland A."/>
            <person name="Lapidus A."/>
            <person name="Cheng J.-F."/>
            <person name="Bruce D."/>
            <person name="Goodwin L."/>
            <person name="Pitluck S."/>
            <person name="Chertkov O."/>
            <person name="Detter J.C."/>
            <person name="Han C."/>
            <person name="Tapia R."/>
            <person name="Land M."/>
            <person name="Hauser L."/>
            <person name="Chang Y.-J."/>
            <person name="Jeffries C."/>
            <person name="Kyrpides N."/>
            <person name="Ivanova N."/>
            <person name="Mikhailova N."/>
            <person name="Hemme C.L."/>
            <person name="Woyke T."/>
        </authorList>
    </citation>
    <scope>NUCLEOTIDE SEQUENCE [LARGE SCALE GENOMIC DNA]</scope>
    <source>
        <strain evidence="7">ATCC 35296 / DSM 3052 / OCM 3 / 743B</strain>
    </source>
</reference>
<dbReference type="GO" id="GO:0009425">
    <property type="term" value="C:bacterial-type flagellum basal body"/>
    <property type="evidence" value="ECO:0007669"/>
    <property type="project" value="UniProtKB-SubCell"/>
</dbReference>
<comment type="similarity">
    <text evidence="2 4">Belongs to the FliE family.</text>
</comment>
<dbReference type="EMBL" id="CP002160">
    <property type="protein sequence ID" value="ADL51457.1"/>
    <property type="molecule type" value="Genomic_DNA"/>
</dbReference>
<evidence type="ECO:0000256" key="1">
    <source>
        <dbReference type="ARBA" id="ARBA00004117"/>
    </source>
</evidence>
<dbReference type="OrthoDB" id="9812413at2"/>
<keyword evidence="6" id="KW-0969">Cilium</keyword>
<dbReference type="HOGENOM" id="CLU_147249_3_4_9"/>
<dbReference type="InterPro" id="IPR001624">
    <property type="entry name" value="FliE"/>
</dbReference>
<keyword evidence="3 4" id="KW-0975">Bacterial flagellum</keyword>
<dbReference type="KEGG" id="ccb:Clocel_1713"/>
<dbReference type="RefSeq" id="WP_010077331.1">
    <property type="nucleotide sequence ID" value="NC_014393.1"/>
</dbReference>
<keyword evidence="7" id="KW-1185">Reference proteome</keyword>
<dbReference type="PRINTS" id="PR01006">
    <property type="entry name" value="FLGHOOKFLIE"/>
</dbReference>
<evidence type="ECO:0000256" key="3">
    <source>
        <dbReference type="ARBA" id="ARBA00023143"/>
    </source>
</evidence>
<dbReference type="GO" id="GO:0005198">
    <property type="term" value="F:structural molecule activity"/>
    <property type="evidence" value="ECO:0007669"/>
    <property type="project" value="UniProtKB-UniRule"/>
</dbReference>
<evidence type="ECO:0000313" key="6">
    <source>
        <dbReference type="EMBL" id="ADL51457.1"/>
    </source>
</evidence>
<dbReference type="Proteomes" id="UP000002730">
    <property type="component" value="Chromosome"/>
</dbReference>
<dbReference type="HAMAP" id="MF_00724">
    <property type="entry name" value="FliE"/>
    <property type="match status" value="1"/>
</dbReference>
<dbReference type="eggNOG" id="COG1677">
    <property type="taxonomic scope" value="Bacteria"/>
</dbReference>
<dbReference type="STRING" id="573061.Clocel_1713"/>
<protein>
    <recommendedName>
        <fullName evidence="4 5">Flagellar hook-basal body complex protein FliE</fullName>
    </recommendedName>
</protein>
<dbReference type="Pfam" id="PF02049">
    <property type="entry name" value="FliE"/>
    <property type="match status" value="1"/>
</dbReference>
<keyword evidence="6" id="KW-0966">Cell projection</keyword>
<comment type="subcellular location">
    <subcellularLocation>
        <location evidence="1 4">Bacterial flagellum basal body</location>
    </subcellularLocation>
</comment>
<evidence type="ECO:0000313" key="7">
    <source>
        <dbReference type="Proteomes" id="UP000002730"/>
    </source>
</evidence>
<dbReference type="PANTHER" id="PTHR34653:SF1">
    <property type="entry name" value="FLAGELLAR HOOK-BASAL BODY COMPLEX PROTEIN FLIE"/>
    <property type="match status" value="1"/>
</dbReference>
<keyword evidence="6" id="KW-0282">Flagellum</keyword>
<evidence type="ECO:0000256" key="2">
    <source>
        <dbReference type="ARBA" id="ARBA00009272"/>
    </source>
</evidence>
<dbReference type="GO" id="GO:0003774">
    <property type="term" value="F:cytoskeletal motor activity"/>
    <property type="evidence" value="ECO:0007669"/>
    <property type="project" value="InterPro"/>
</dbReference>
<evidence type="ECO:0000256" key="4">
    <source>
        <dbReference type="HAMAP-Rule" id="MF_00724"/>
    </source>
</evidence>
<proteinExistence type="inferred from homology"/>